<evidence type="ECO:0000313" key="7">
    <source>
        <dbReference type="EMBL" id="PZR09386.1"/>
    </source>
</evidence>
<protein>
    <submittedName>
        <fullName evidence="7">ABC transporter ATP-binding protein</fullName>
    </submittedName>
</protein>
<evidence type="ECO:0000256" key="1">
    <source>
        <dbReference type="ARBA" id="ARBA00022448"/>
    </source>
</evidence>
<accession>A0A2W5TA94</accession>
<name>A0A2W5TA94_9BACT</name>
<reference evidence="7 8" key="1">
    <citation type="submission" date="2017-08" db="EMBL/GenBank/DDBJ databases">
        <title>Infants hospitalized years apart are colonized by the same room-sourced microbial strains.</title>
        <authorList>
            <person name="Brooks B."/>
            <person name="Olm M.R."/>
            <person name="Firek B.A."/>
            <person name="Baker R."/>
            <person name="Thomas B.C."/>
            <person name="Morowitz M.J."/>
            <person name="Banfield J.F."/>
        </authorList>
    </citation>
    <scope>NUCLEOTIDE SEQUENCE [LARGE SCALE GENOMIC DNA]</scope>
    <source>
        <strain evidence="7">S2_003_000_R2_14</strain>
    </source>
</reference>
<dbReference type="GO" id="GO:0016887">
    <property type="term" value="F:ATP hydrolysis activity"/>
    <property type="evidence" value="ECO:0007669"/>
    <property type="project" value="InterPro"/>
</dbReference>
<dbReference type="SMART" id="SM00382">
    <property type="entry name" value="AAA"/>
    <property type="match status" value="1"/>
</dbReference>
<dbReference type="InterPro" id="IPR017871">
    <property type="entry name" value="ABC_transporter-like_CS"/>
</dbReference>
<comment type="caution">
    <text evidence="7">The sequence shown here is derived from an EMBL/GenBank/DDBJ whole genome shotgun (WGS) entry which is preliminary data.</text>
</comment>
<dbReference type="AlphaFoldDB" id="A0A2W5TA94"/>
<keyword evidence="1" id="KW-0813">Transport</keyword>
<keyword evidence="2" id="KW-0547">Nucleotide-binding</keyword>
<dbReference type="EMBL" id="QFQP01000021">
    <property type="protein sequence ID" value="PZR09386.1"/>
    <property type="molecule type" value="Genomic_DNA"/>
</dbReference>
<gene>
    <name evidence="7" type="ORF">DI536_22675</name>
</gene>
<dbReference type="Proteomes" id="UP000249061">
    <property type="component" value="Unassembled WGS sequence"/>
</dbReference>
<dbReference type="FunFam" id="3.40.50.300:FF:000134">
    <property type="entry name" value="Iron-enterobactin ABC transporter ATP-binding protein"/>
    <property type="match status" value="1"/>
</dbReference>
<dbReference type="InterPro" id="IPR003593">
    <property type="entry name" value="AAA+_ATPase"/>
</dbReference>
<dbReference type="PROSITE" id="PS00211">
    <property type="entry name" value="ABC_TRANSPORTER_1"/>
    <property type="match status" value="1"/>
</dbReference>
<evidence type="ECO:0000256" key="5">
    <source>
        <dbReference type="ARBA" id="ARBA00037066"/>
    </source>
</evidence>
<dbReference type="InterPro" id="IPR027417">
    <property type="entry name" value="P-loop_NTPase"/>
</dbReference>
<dbReference type="PANTHER" id="PTHR42794:SF1">
    <property type="entry name" value="HEMIN IMPORT ATP-BINDING PROTEIN HMUV"/>
    <property type="match status" value="1"/>
</dbReference>
<sequence length="253" mass="26934">MVPALELEDVNAGYGGARVLESVSFTVSPGQAWVVLGPNGAGKSTLVRVAMGMLPPTRGRARVCGADVVSAAPRELSRRVAWVPQVVDEATGFTGLEVALMGRAPHLSSWSAPGTADEARAREVLSALDVGHVADRPLSQVSGGERRRVWLARALLQAPKLLVLDEPTAFLDVRHQVETLRVVKSKVEQGLAVLAVLHDVNLARALATHVVLLKAGKVLASGPVADVLTTERLSGLYDIEMSREPAFVPRWTP</sequence>
<dbReference type="CDD" id="cd03214">
    <property type="entry name" value="ABC_Iron-Siderophores_B12_Hemin"/>
    <property type="match status" value="1"/>
</dbReference>
<dbReference type="Gene3D" id="3.40.50.300">
    <property type="entry name" value="P-loop containing nucleotide triphosphate hydrolases"/>
    <property type="match status" value="1"/>
</dbReference>
<dbReference type="InterPro" id="IPR003439">
    <property type="entry name" value="ABC_transporter-like_ATP-bd"/>
</dbReference>
<evidence type="ECO:0000259" key="6">
    <source>
        <dbReference type="PROSITE" id="PS50893"/>
    </source>
</evidence>
<comment type="function">
    <text evidence="5">Part of the ABC transporter complex HmuTUV involved in hemin import. Responsible for energy coupling to the transport system.</text>
</comment>
<feature type="domain" description="ABC transporter" evidence="6">
    <location>
        <begin position="5"/>
        <end position="240"/>
    </location>
</feature>
<proteinExistence type="predicted"/>
<evidence type="ECO:0000313" key="8">
    <source>
        <dbReference type="Proteomes" id="UP000249061"/>
    </source>
</evidence>
<evidence type="ECO:0000256" key="2">
    <source>
        <dbReference type="ARBA" id="ARBA00022741"/>
    </source>
</evidence>
<dbReference type="GO" id="GO:0005524">
    <property type="term" value="F:ATP binding"/>
    <property type="evidence" value="ECO:0007669"/>
    <property type="project" value="UniProtKB-KW"/>
</dbReference>
<dbReference type="PROSITE" id="PS50893">
    <property type="entry name" value="ABC_TRANSPORTER_2"/>
    <property type="match status" value="1"/>
</dbReference>
<organism evidence="7 8">
    <name type="scientific">Archangium gephyra</name>
    <dbReference type="NCBI Taxonomy" id="48"/>
    <lineage>
        <taxon>Bacteria</taxon>
        <taxon>Pseudomonadati</taxon>
        <taxon>Myxococcota</taxon>
        <taxon>Myxococcia</taxon>
        <taxon>Myxococcales</taxon>
        <taxon>Cystobacterineae</taxon>
        <taxon>Archangiaceae</taxon>
        <taxon>Archangium</taxon>
    </lineage>
</organism>
<evidence type="ECO:0000256" key="4">
    <source>
        <dbReference type="ARBA" id="ARBA00022967"/>
    </source>
</evidence>
<evidence type="ECO:0000256" key="3">
    <source>
        <dbReference type="ARBA" id="ARBA00022840"/>
    </source>
</evidence>
<dbReference type="Pfam" id="PF00005">
    <property type="entry name" value="ABC_tran"/>
    <property type="match status" value="1"/>
</dbReference>
<dbReference type="PANTHER" id="PTHR42794">
    <property type="entry name" value="HEMIN IMPORT ATP-BINDING PROTEIN HMUV"/>
    <property type="match status" value="1"/>
</dbReference>
<keyword evidence="4" id="KW-1278">Translocase</keyword>
<dbReference type="SUPFAM" id="SSF52540">
    <property type="entry name" value="P-loop containing nucleoside triphosphate hydrolases"/>
    <property type="match status" value="1"/>
</dbReference>
<keyword evidence="3 7" id="KW-0067">ATP-binding</keyword>